<comment type="caution">
    <text evidence="1">The sequence shown here is derived from an EMBL/GenBank/DDBJ whole genome shotgun (WGS) entry which is preliminary data.</text>
</comment>
<organism evidence="1">
    <name type="scientific">marine sediment metagenome</name>
    <dbReference type="NCBI Taxonomy" id="412755"/>
    <lineage>
        <taxon>unclassified sequences</taxon>
        <taxon>metagenomes</taxon>
        <taxon>ecological metagenomes</taxon>
    </lineage>
</organism>
<feature type="non-terminal residue" evidence="1">
    <location>
        <position position="1"/>
    </location>
</feature>
<protein>
    <recommendedName>
        <fullName evidence="2">CARDB domain-containing protein</fullName>
    </recommendedName>
</protein>
<evidence type="ECO:0008006" key="2">
    <source>
        <dbReference type="Google" id="ProtNLM"/>
    </source>
</evidence>
<sequence>RPEFALGEWSAYADIYYEVENIGAVEIDSYKIWFTVTCADGSKYYDWDSGYSLGVGKKLSDSELVNVAGKQAISVEITDWELTNYEYSSGWSNYVYVYYEVENTGNVEIDYYKVCLSKIIFNFLCK</sequence>
<proteinExistence type="predicted"/>
<dbReference type="EMBL" id="BARV01012113">
    <property type="protein sequence ID" value="GAI02301.1"/>
    <property type="molecule type" value="Genomic_DNA"/>
</dbReference>
<name>X1L8U5_9ZZZZ</name>
<reference evidence="1" key="1">
    <citation type="journal article" date="2014" name="Front. Microbiol.">
        <title>High frequency of phylogenetically diverse reductive dehalogenase-homologous genes in deep subseafloor sedimentary metagenomes.</title>
        <authorList>
            <person name="Kawai M."/>
            <person name="Futagami T."/>
            <person name="Toyoda A."/>
            <person name="Takaki Y."/>
            <person name="Nishi S."/>
            <person name="Hori S."/>
            <person name="Arai W."/>
            <person name="Tsubouchi T."/>
            <person name="Morono Y."/>
            <person name="Uchiyama I."/>
            <person name="Ito T."/>
            <person name="Fujiyama A."/>
            <person name="Inagaki F."/>
            <person name="Takami H."/>
        </authorList>
    </citation>
    <scope>NUCLEOTIDE SEQUENCE</scope>
    <source>
        <strain evidence="1">Expedition CK06-06</strain>
    </source>
</reference>
<accession>X1L8U5</accession>
<dbReference type="AlphaFoldDB" id="X1L8U5"/>
<evidence type="ECO:0000313" key="1">
    <source>
        <dbReference type="EMBL" id="GAI02301.1"/>
    </source>
</evidence>
<gene>
    <name evidence="1" type="ORF">S06H3_22604</name>
</gene>